<proteinExistence type="inferred from homology"/>
<keyword evidence="5" id="KW-0677">Repeat</keyword>
<evidence type="ECO:0000256" key="8">
    <source>
        <dbReference type="ARBA" id="ARBA00023017"/>
    </source>
</evidence>
<dbReference type="InterPro" id="IPR003593">
    <property type="entry name" value="AAA+_ATPase"/>
</dbReference>
<evidence type="ECO:0000256" key="7">
    <source>
        <dbReference type="ARBA" id="ARBA00022840"/>
    </source>
</evidence>
<dbReference type="GO" id="GO:0030286">
    <property type="term" value="C:dynein complex"/>
    <property type="evidence" value="ECO:0007669"/>
    <property type="project" value="UniProtKB-KW"/>
</dbReference>
<dbReference type="FunFam" id="1.10.8.710:FF:000002">
    <property type="entry name" value="dynein heavy chain 17, axonemal"/>
    <property type="match status" value="1"/>
</dbReference>
<dbReference type="Gene3D" id="1.10.8.720">
    <property type="entry name" value="Region D6 of dynein motor"/>
    <property type="match status" value="1"/>
</dbReference>
<dbReference type="SUPFAM" id="SSF52540">
    <property type="entry name" value="P-loop containing nucleoside triphosphate hydrolases"/>
    <property type="match status" value="4"/>
</dbReference>
<dbReference type="InterPro" id="IPR042219">
    <property type="entry name" value="AAA_lid_11_sf"/>
</dbReference>
<dbReference type="InterPro" id="IPR013594">
    <property type="entry name" value="Dynein_heavy_tail"/>
</dbReference>
<feature type="domain" description="AAA+ ATPase" evidence="15">
    <location>
        <begin position="2402"/>
        <end position="2547"/>
    </location>
</feature>
<dbReference type="Pfam" id="PF12775">
    <property type="entry name" value="AAA_7"/>
    <property type="match status" value="1"/>
</dbReference>
<dbReference type="InterPro" id="IPR024317">
    <property type="entry name" value="Dynein_heavy_chain_D4_dom"/>
</dbReference>
<protein>
    <submittedName>
        <fullName evidence="16">Dynein heavy chain, axonemal</fullName>
    </submittedName>
</protein>
<dbReference type="Proteomes" id="UP000324629">
    <property type="component" value="Unassembled WGS sequence"/>
</dbReference>
<dbReference type="Pfam" id="PF12780">
    <property type="entry name" value="AAA_8"/>
    <property type="match status" value="1"/>
</dbReference>
<dbReference type="Gene3D" id="1.20.920.20">
    <property type="match status" value="1"/>
</dbReference>
<dbReference type="GO" id="GO:0005930">
    <property type="term" value="C:axoneme"/>
    <property type="evidence" value="ECO:0007669"/>
    <property type="project" value="UniProtKB-SubCell"/>
</dbReference>
<dbReference type="SMART" id="SM00382">
    <property type="entry name" value="AAA"/>
    <property type="match status" value="2"/>
</dbReference>
<name>A0A5J4NZL9_9TREM</name>
<accession>A0A5J4NZL9</accession>
<evidence type="ECO:0000256" key="12">
    <source>
        <dbReference type="ARBA" id="ARBA00023212"/>
    </source>
</evidence>
<dbReference type="FunFam" id="3.40.50.300:FF:000049">
    <property type="entry name" value="Dynein, axonemal, heavy chain 5"/>
    <property type="match status" value="1"/>
</dbReference>
<dbReference type="Gene3D" id="1.20.58.1120">
    <property type="match status" value="1"/>
</dbReference>
<dbReference type="FunFam" id="1.20.920.30:FF:000003">
    <property type="entry name" value="Dynein axonemal heavy chain 17"/>
    <property type="match status" value="1"/>
</dbReference>
<dbReference type="FunFam" id="1.10.287.2620:FF:000002">
    <property type="entry name" value="Dynein heavy chain 2, axonemal"/>
    <property type="match status" value="1"/>
</dbReference>
<evidence type="ECO:0000313" key="16">
    <source>
        <dbReference type="EMBL" id="KAA3680911.1"/>
    </source>
</evidence>
<dbReference type="Pfam" id="PF17857">
    <property type="entry name" value="AAA_lid_1"/>
    <property type="match status" value="1"/>
</dbReference>
<evidence type="ECO:0000256" key="2">
    <source>
        <dbReference type="ARBA" id="ARBA00008887"/>
    </source>
</evidence>
<dbReference type="FunFam" id="3.40.50.300:FF:000411">
    <property type="entry name" value="dynein heavy chain 17, axonemal"/>
    <property type="match status" value="1"/>
</dbReference>
<dbReference type="InterPro" id="IPR041589">
    <property type="entry name" value="DNAH3_AAA_lid_1"/>
</dbReference>
<dbReference type="GO" id="GO:0051959">
    <property type="term" value="F:dynein light intermediate chain binding"/>
    <property type="evidence" value="ECO:0007669"/>
    <property type="project" value="InterPro"/>
</dbReference>
<keyword evidence="3" id="KW-0963">Cytoplasm</keyword>
<dbReference type="Pfam" id="PF17852">
    <property type="entry name" value="Dynein_AAA_lid"/>
    <property type="match status" value="1"/>
</dbReference>
<sequence>MSVEDIEDTRLRFVFEYIQLIADVKFDKIRKFLDDSKQVKRLLDFFDQSDLTHLFVTLHPTGVFEINTKFPEVLKYKAFYFIKKERGSIEKNIGRSVLNSALSYGDLDKSPLHHFIAFVNTVLAPIILNEKNREDWPESLNEYIKRDLYNLQKKSAMVLARIEGKTHLAHPVGIDKIEDQKPISCHADDVIGSLMYAIETAVVDWSAQINDILKQQSGQPITNGEFPLPAYEYEFWQQRMDCMRDIYEQLVDPKVKKMAVILEANKSAYANPFKEMFKRVVRAIVESETVVTFLSPLIEYFNELGMSNFEELKPKIQPLVHLMALLWVNCEYYRSTDRIVVLMIETCNLLIQMCRQYLDPTEIIKKEPDEGLIKLNKSLDILRHFRNVVENYRQNVKESCQEQKVEPAEWSFHSSWVFSRLNAFIERLEAIKIFATQLAEFMKLFEELDNRMSTIILKAFQMSNTTLGAFKTIFMFGPLLERPLVKPIFEPCYTELVNKLHEELDMCKLILDRHVDRPEKSNQAISKSLPPAAGAIAWSVHLLRRVQSIMAPIESLEYPLLETEQGQRLVQKQNELLELLSVFRSQRLEEFCNTAPEKCNVNLNLPLLRRNPTTQILEVNFDDQLVEVLREVHYLLLLSGESECGETSPEGVVFGLPEKIKSSIPSVILETYRRFEPLRESRLMLAQIESAYNAVRQKTLTVEYRLIADEIDQFDNELAPALKSMNWENVDFTFIDNNLTTISEIQSRVLTAQENLKQLEQLVSQWRNVPLYQGKERKYDCLIPLDERDAIRDTRFKEIEAVSRRIHELVKDDHLVYTPGVQDSQGENLLDLVDSLVQDIIDQSRLIPSLLSPVQPILPLEVSDEHAEPSSEVSTSQQLKALTGFSTQVLNTPEISELVRKITDHVRSAMCAAVEFQFNLESNYSVYWAEDRTEFIRQFCRYGRLLTKDDLGPTGEIEAPENPPTLEQFREQILKYDRVYEEVEHLEDTRVFDSWLRADLKPFKQSLLAVIRQWSDKFKQYLVDHVTFTIDNLKTFIKDGMNDMDLQNDPEQVDYDKLVTVLERLKLIREAEDATDAGLEPLRETVALLKDFGEELPESMNNLLESLPDLWHELKNVAVLIKQKIQPLQEREVQNIRALSAHYDTESARLKREFGESNVFLFNCSQPYEELDDWNTRLAEIEEGVAEMQISAKSFEVRDIPTYMELKAIRREMRVTKRVWDYINMFRSYVTAWKKSRWKEIDFGAIDETIREISTGIHTMDKDVKQWPMFQGLEAELKELNASVTAVRDLQNPAVKERHWMELMADTGRVIDVNDETTLADLLSLNLHKFEEEVHGIVSKASNEQKIERDLEKIEQVWGDMMFEYDSHDRTGVDLPKQTEQLTTTLEEVQVKVLDMLGNRDNTFSIDRINYWYKTLSTADQVLTVWFETQRVWSGLESIFVLCDDIKTQLPKDTELFMELDKEFRMLIEEIQSKPRVLDATTGRPEMVNEIQKIRDGLAICEKALVDYLEIKRLSFPRFYFVSQVDVADIVSNGKVPSKVLRHLSKLFDSICSLTFANPDAELKHATKMIAKSRFHSLLNQQDGEEVKFVTSFDLQGQVEEWLNRLLDEMRNTLRKILAESVAAYEEKPRVQWIFDYPAQIALTGSQIGWNSEVQIAFGRLEEGLENAMKEYNKKQISQLGILIQMLLTDLSAGDRQKIMTLCTIDVHNRDIVGQLISQKVDNSQAFTWLSQLRHRWDEMKQDCFANICDAQFTYAYEYLGNTPRLVITPLTDRCYITLTQSLHLCMSGAPAGPAGTGKTETTKDLGRALGIMVYVFNCSEQMDYMSVGNIYKGLAQTGAWGCFDEFNRIAVEVLSVVAVQVKSIQDAIRLRKERFNFLGEMIPLDMSVGLFITMNPGYAGRTELPENLKALFRPCAMVVPDFELICEIMLVAQGFLDATVLARKFITLYQLCKELLSKQDHYDWGLRAIKSVLVVAGALKRDNPEHSEDSVLMRALRDFNIPKLVTEDMTVFLGLISDLFPNVDAPRKRNLDFEAKVKQATEDLGLQPEDSFILKIVQLHELFKVRHSVFIVGNAGTGKSQVWKTLQHTYRMEKQKPVAVDLDPKAVTNDELFGIINPATREWKDGLFSVVMRDLANMTGPDPKWIVLDGDIDPMWIESLNTVMDDNKVLTLASNERIPLTDSMRLLFEISHLKTATPATVSRAGVLYINPGDLGWIPYVHSWLDERVRQKKTLSRTERPALLICFDKYVGPSLEVVRSKLKRITSIPDIAHIEMLCYLLECLLDAQSASKDTREFTKENYEMLFVFCCVWAFGGSLFKDRLIDYRVEFSQWWLNEFKQVKFPSTGGVFDFFWSLQTRKFESWSTRLTKCELDPEIPLDASLVSTVEVVRLRFFLDLLIEAGRPVMLVGSAGTGKSVIMQDKFSSLPDNFVVKNIPFNYYTTSMMLQEVLDKSLEKKAGINYGPPGQKRLIYFIDDLNMPEVDQYFTVQPHTLIRQHIDHGHFYDRQKLTLKRVQKTQYVAAMNPTAGSFIITPRLQRHFSVFALSFPDEAAVRTIYSTVIKQHFLRNGFPMVLVRAVDTLVDTCLSAHNKITAVFLPTAIRFHYVFNLRDLTNIFQCLLFSQPETCNNLLSLVRLYRHEAMRVYTDRMIDMIDAELAMKHVTQAITTQFPEINPADITAEPVLYCSFNKGLSSDRVYSPVGSMEQVTNLVVDALNTYNDMFAVMNLVLFNNAVVHVVRICRILEMPHGSALLIGIGGSGKQSLSRLAAFIAGFEVSQIVLRKGYSLQDLRNHLAQLYLKASLKNMPFVFLMTDAQVSDERFLVYVNDFLVSGEIANLFVDEELDQIINSIRPEVKSCGLLDTVENCWQFFIDKTRKMLRNELRSPVSQYMAFVQSTVNELSRDYLQKERRHNYTTPKSFLEHISLYKRMVGARIEELQQKTDRLVNGLDRLKDAVEQTSKLKVQLAEQQIVVNEKSENANRLIRVVGQETEKVSAEKEIATKEEAKVSVIKAEVTRKQRDCEEDLRKAEPALMAAQEALNTLNKNNLTELKALTTPPPDVVMVCSAVMCLFAMDGNLPKDRSWRAAKAGMMSKVDQFLNNLLNYDKENIHHNGKQAAMEYVKMPSFDPDVIRTKSSAAAGLCSWVINILKFHDVYLEVKPKRDALDAANEELCQATEKLEALQKTISVLESNLAELTENFREVTEEKLRCQQEADFTAKTLDLANRLVSGFASENVRWAQQIEELRKLGETIVGDVLVTTTFISYFGYLSRPFRQQLMNARVWPFLNKLSVRIPIRDGIDPLYMLVDDAIIATWNNQSLPEDRMSMENAAIFNFCERWPLCVDPQLQAIKWIKQRYGSDLIVTRLGVKNYLEKIEKAISDGSTVLIENIGEFIDPILDPIIGRQTIKKGMAIKMGDREILYNPNFRLVLQTKLANPHYQPELQAQTTLINFTVTPDGLEDQLLAVVVSKERPDLEELKSDLTKQQNEFKITLKNLEDSLLAKLATSEGNFLGDHSLVENLETTKKTAKDIEEKVIQAKITEKEINQAREHYRPAAARAALIYFVMNDLCQIHPMYQFSLKAFRSVFEISIDMTPEAESDKERLVKLLDSITYSIFVYTTRGLFEKDKLIFLILMVLQIQVSSKELPPALTDFLLRYPVVPDAKSPVDFLSDLNWGGVQTLVKMNAFRDLDKDIVTSAKRWKAFLETEAPEKEKFPQEWKNKNAAEKLCMMRALRHDRMIYALGHYVATTFGVKYVEARQIEFAKSFRESSSAVPIFFILSPGVDPLKDVEFLGNKLGFTSDQGNFHNISLGQGQEVVAEATLEIAAREGHWVVLQNIHLVARWLSTLEKWLEQYSETAHPDYRVFISAEPASDPSAHIIPQGILENAIKITNEPPTGMHANLHKALDNFTQETLERSTKEAEFKPILFALCYFHALVTERKKFGAQGWNRTYPFNVGDLGICSDVLYNYLEANSKVPWVDLRYLFGEIMYGGHITDDWDRRLCRTFLQEYLQPDLVDGEIHLAPNFLVPPNSDYAGYHDYVDKNLPPESPYLYGLHPNAEIEFLTKTAERIFRVVSELQPRDSIVSVGGAPSREETLNTLLEDLMERLTDGFPMSELYARQAPEERSPYAVVVLQECERMNLLINEMRRSMKELRLGLRGELTVSAAMETLINALLLDQVPASWERYAYPSLYPLGLWFADMLNRVKDLDIWSQDLGLPGSVWIGGLFNPQSFLTAVMQQTARKMEWPLDKICISVEVTKKTREEMGSAPREGAYVHGLFMEGARWDSVAGCVVDARIKELAPPMPVILLRAVPSDKQEGRVAAMYACPVYKTKARGPTFVWTFHLKTKEKPAKWIMGGVALLLQA</sequence>
<evidence type="ECO:0000256" key="9">
    <source>
        <dbReference type="ARBA" id="ARBA00023054"/>
    </source>
</evidence>
<keyword evidence="9 14" id="KW-0175">Coiled coil</keyword>
<dbReference type="InterPro" id="IPR024743">
    <property type="entry name" value="Dynein_HC_stalk"/>
</dbReference>
<dbReference type="InterPro" id="IPR042222">
    <property type="entry name" value="Dynein_2_N"/>
</dbReference>
<dbReference type="Pfam" id="PF18199">
    <property type="entry name" value="Dynein_C"/>
    <property type="match status" value="1"/>
</dbReference>
<dbReference type="InterPro" id="IPR043157">
    <property type="entry name" value="Dynein_AAA1S"/>
</dbReference>
<dbReference type="FunFam" id="1.10.8.1220:FF:000001">
    <property type="entry name" value="Dynein axonemal heavy chain 5"/>
    <property type="match status" value="1"/>
</dbReference>
<keyword evidence="7" id="KW-0067">ATP-binding</keyword>
<dbReference type="InterPro" id="IPR026983">
    <property type="entry name" value="DHC"/>
</dbReference>
<dbReference type="FunFam" id="1.20.140.100:FF:000001">
    <property type="entry name" value="dynein heavy chain 17, axonemal"/>
    <property type="match status" value="1"/>
</dbReference>
<dbReference type="Pfam" id="PF18198">
    <property type="entry name" value="AAA_lid_11"/>
    <property type="match status" value="1"/>
</dbReference>
<dbReference type="PANTHER" id="PTHR45703:SF8">
    <property type="entry name" value="DYNEINS HEAVY CHAIN"/>
    <property type="match status" value="1"/>
</dbReference>
<dbReference type="Pfam" id="PF12781">
    <property type="entry name" value="AAA_9"/>
    <property type="match status" value="1"/>
</dbReference>
<evidence type="ECO:0000256" key="4">
    <source>
        <dbReference type="ARBA" id="ARBA00022701"/>
    </source>
</evidence>
<dbReference type="FunFam" id="3.40.50.300:FF:000219">
    <property type="entry name" value="Dynein axonemal heavy chain 17"/>
    <property type="match status" value="1"/>
</dbReference>
<dbReference type="Gene3D" id="1.20.140.100">
    <property type="entry name" value="Dynein heavy chain, N-terminal domain 2"/>
    <property type="match status" value="1"/>
</dbReference>
<evidence type="ECO:0000256" key="5">
    <source>
        <dbReference type="ARBA" id="ARBA00022737"/>
    </source>
</evidence>
<dbReference type="FunFam" id="3.20.180.20:FF:000001">
    <property type="entry name" value="Dynein axonemal heavy chain 5"/>
    <property type="match status" value="1"/>
</dbReference>
<dbReference type="InterPro" id="IPR013602">
    <property type="entry name" value="Dynein_heavy_linker"/>
</dbReference>
<dbReference type="GO" id="GO:0005524">
    <property type="term" value="F:ATP binding"/>
    <property type="evidence" value="ECO:0007669"/>
    <property type="project" value="UniProtKB-KW"/>
</dbReference>
<comment type="similarity">
    <text evidence="2">Belongs to the dynein heavy chain family.</text>
</comment>
<dbReference type="FunFam" id="1.20.58.1120:FF:000002">
    <property type="entry name" value="Dynein heavy chain 9, axonemal"/>
    <property type="match status" value="1"/>
</dbReference>
<dbReference type="FunFam" id="3.10.490.20:FF:000002">
    <property type="entry name" value="Dynein axonemal heavy chain 17"/>
    <property type="match status" value="1"/>
</dbReference>
<dbReference type="GO" id="GO:0005874">
    <property type="term" value="C:microtubule"/>
    <property type="evidence" value="ECO:0007669"/>
    <property type="project" value="UniProtKB-KW"/>
</dbReference>
<dbReference type="Pfam" id="PF12777">
    <property type="entry name" value="MT"/>
    <property type="match status" value="1"/>
</dbReference>
<evidence type="ECO:0000256" key="13">
    <source>
        <dbReference type="ARBA" id="ARBA00023273"/>
    </source>
</evidence>
<dbReference type="Gene3D" id="3.10.490.20">
    <property type="match status" value="1"/>
</dbReference>
<evidence type="ECO:0000313" key="17">
    <source>
        <dbReference type="Proteomes" id="UP000324629"/>
    </source>
</evidence>
<dbReference type="Gene3D" id="3.20.180.20">
    <property type="entry name" value="Dynein heavy chain, N-terminal domain 2"/>
    <property type="match status" value="1"/>
</dbReference>
<comment type="caution">
    <text evidence="16">The sequence shown here is derived from an EMBL/GenBank/DDBJ whole genome shotgun (WGS) entry which is preliminary data.</text>
</comment>
<dbReference type="Gene3D" id="3.40.50.300">
    <property type="entry name" value="P-loop containing nucleotide triphosphate hydrolases"/>
    <property type="match status" value="5"/>
</dbReference>
<dbReference type="Gene3D" id="1.10.287.2620">
    <property type="match status" value="1"/>
</dbReference>
<evidence type="ECO:0000256" key="1">
    <source>
        <dbReference type="ARBA" id="ARBA00004430"/>
    </source>
</evidence>
<keyword evidence="12" id="KW-0206">Cytoskeleton</keyword>
<dbReference type="Pfam" id="PF08393">
    <property type="entry name" value="DHC_N2"/>
    <property type="match status" value="1"/>
</dbReference>
<dbReference type="InterPro" id="IPR043160">
    <property type="entry name" value="Dynein_C_barrel"/>
</dbReference>
<dbReference type="InterPro" id="IPR035699">
    <property type="entry name" value="AAA_6"/>
</dbReference>
<dbReference type="FunFam" id="1.10.8.720:FF:000002">
    <property type="entry name" value="Dynein heavy chain 9, axonemal"/>
    <property type="match status" value="1"/>
</dbReference>
<evidence type="ECO:0000256" key="14">
    <source>
        <dbReference type="SAM" id="Coils"/>
    </source>
</evidence>
<dbReference type="Pfam" id="PF12774">
    <property type="entry name" value="AAA_6"/>
    <property type="match status" value="1"/>
</dbReference>
<dbReference type="FunFam" id="3.40.50.300:FF:000945">
    <property type="entry name" value="Dynein axonemal heavy chain 9"/>
    <property type="match status" value="1"/>
</dbReference>
<dbReference type="EMBL" id="QNGE01000323">
    <property type="protein sequence ID" value="KAA3680911.1"/>
    <property type="molecule type" value="Genomic_DNA"/>
</dbReference>
<keyword evidence="17" id="KW-1185">Reference proteome</keyword>
<dbReference type="Gene3D" id="1.20.920.30">
    <property type="match status" value="1"/>
</dbReference>
<dbReference type="Gene3D" id="1.10.8.1220">
    <property type="match status" value="1"/>
</dbReference>
<evidence type="ECO:0000256" key="11">
    <source>
        <dbReference type="ARBA" id="ARBA00023175"/>
    </source>
</evidence>
<comment type="subcellular location">
    <subcellularLocation>
        <location evidence="1">Cytoplasm</location>
        <location evidence="1">Cytoskeleton</location>
        <location evidence="1">Cilium axoneme</location>
    </subcellularLocation>
</comment>
<evidence type="ECO:0000256" key="6">
    <source>
        <dbReference type="ARBA" id="ARBA00022741"/>
    </source>
</evidence>
<dbReference type="Gene3D" id="6.10.140.1060">
    <property type="match status" value="1"/>
</dbReference>
<dbReference type="FunFam" id="1.20.920.20:FF:000003">
    <property type="entry name" value="Dynein axonemal heavy chain 17"/>
    <property type="match status" value="1"/>
</dbReference>
<dbReference type="InterPro" id="IPR041228">
    <property type="entry name" value="Dynein_C"/>
</dbReference>
<dbReference type="Gene3D" id="1.20.1270.280">
    <property type="match status" value="1"/>
</dbReference>
<dbReference type="Gene3D" id="1.10.472.130">
    <property type="match status" value="1"/>
</dbReference>
<keyword evidence="6" id="KW-0547">Nucleotide-binding</keyword>
<keyword evidence="13" id="KW-0966">Cell projection</keyword>
<organism evidence="16 17">
    <name type="scientific">Paragonimus westermani</name>
    <dbReference type="NCBI Taxonomy" id="34504"/>
    <lineage>
        <taxon>Eukaryota</taxon>
        <taxon>Metazoa</taxon>
        <taxon>Spiralia</taxon>
        <taxon>Lophotrochozoa</taxon>
        <taxon>Platyhelminthes</taxon>
        <taxon>Trematoda</taxon>
        <taxon>Digenea</taxon>
        <taxon>Plagiorchiida</taxon>
        <taxon>Troglotremata</taxon>
        <taxon>Troglotrematidae</taxon>
        <taxon>Paragonimus</taxon>
    </lineage>
</organism>
<dbReference type="Pfam" id="PF08385">
    <property type="entry name" value="DHC_N1"/>
    <property type="match status" value="1"/>
</dbReference>
<feature type="coiled-coil region" evidence="14">
    <location>
        <begin position="3167"/>
        <end position="3215"/>
    </location>
</feature>
<dbReference type="Gene3D" id="1.10.8.710">
    <property type="match status" value="1"/>
</dbReference>
<keyword evidence="8" id="KW-0243">Dynein</keyword>
<dbReference type="GO" id="GO:0008017">
    <property type="term" value="F:microtubule binding"/>
    <property type="evidence" value="ECO:0007669"/>
    <property type="project" value="UniProtKB-ARBA"/>
</dbReference>
<dbReference type="InterPro" id="IPR004273">
    <property type="entry name" value="Dynein_heavy_D6_P-loop"/>
</dbReference>
<dbReference type="Pfam" id="PF03028">
    <property type="entry name" value="Dynein_heavy"/>
    <property type="match status" value="1"/>
</dbReference>
<reference evidence="16 17" key="1">
    <citation type="journal article" date="2019" name="Gigascience">
        <title>Whole-genome sequence of the oriental lung fluke Paragonimus westermani.</title>
        <authorList>
            <person name="Oey H."/>
            <person name="Zakrzewski M."/>
            <person name="Narain K."/>
            <person name="Devi K.R."/>
            <person name="Agatsuma T."/>
            <person name="Nawaratna S."/>
            <person name="Gobert G.N."/>
            <person name="Jones M.K."/>
            <person name="Ragan M.A."/>
            <person name="McManus D.P."/>
            <person name="Krause L."/>
        </authorList>
    </citation>
    <scope>NUCLEOTIDE SEQUENCE [LARGE SCALE GENOMIC DNA]</scope>
    <source>
        <strain evidence="16 17">IND2009</strain>
    </source>
</reference>
<evidence type="ECO:0000256" key="3">
    <source>
        <dbReference type="ARBA" id="ARBA00022490"/>
    </source>
</evidence>
<evidence type="ECO:0000256" key="10">
    <source>
        <dbReference type="ARBA" id="ARBA00023069"/>
    </source>
</evidence>
<feature type="coiled-coil region" evidence="14">
    <location>
        <begin position="2936"/>
        <end position="2970"/>
    </location>
</feature>
<evidence type="ECO:0000259" key="15">
    <source>
        <dbReference type="SMART" id="SM00382"/>
    </source>
</evidence>
<dbReference type="GO" id="GO:0097729">
    <property type="term" value="C:9+2 motile cilium"/>
    <property type="evidence" value="ECO:0007669"/>
    <property type="project" value="UniProtKB-ARBA"/>
</dbReference>
<dbReference type="GO" id="GO:0007018">
    <property type="term" value="P:microtubule-based movement"/>
    <property type="evidence" value="ECO:0007669"/>
    <property type="project" value="InterPro"/>
</dbReference>
<dbReference type="InterPro" id="IPR041466">
    <property type="entry name" value="Dynein_AAA5_ext"/>
</dbReference>
<dbReference type="InterPro" id="IPR035706">
    <property type="entry name" value="AAA_9"/>
</dbReference>
<keyword evidence="4" id="KW-0493">Microtubule</keyword>
<feature type="coiled-coil region" evidence="14">
    <location>
        <begin position="742"/>
        <end position="769"/>
    </location>
</feature>
<keyword evidence="11" id="KW-0505">Motor protein</keyword>
<feature type="domain" description="AAA+ ATPase" evidence="15">
    <location>
        <begin position="1788"/>
        <end position="1924"/>
    </location>
</feature>
<dbReference type="GO" id="GO:0045505">
    <property type="term" value="F:dynein intermediate chain binding"/>
    <property type="evidence" value="ECO:0007669"/>
    <property type="project" value="InterPro"/>
</dbReference>
<gene>
    <name evidence="16" type="ORF">DEA37_0013477</name>
</gene>
<dbReference type="FunFam" id="1.20.1270.280:FF:000003">
    <property type="entry name" value="Dynein axonemal heavy chain 17"/>
    <property type="match status" value="1"/>
</dbReference>
<dbReference type="PANTHER" id="PTHR45703">
    <property type="entry name" value="DYNEIN HEAVY CHAIN"/>
    <property type="match status" value="1"/>
</dbReference>
<dbReference type="InterPro" id="IPR041658">
    <property type="entry name" value="AAA_lid_11"/>
</dbReference>
<keyword evidence="10" id="KW-0969">Cilium</keyword>
<dbReference type="GO" id="GO:0008569">
    <property type="term" value="F:minus-end-directed microtubule motor activity"/>
    <property type="evidence" value="ECO:0007669"/>
    <property type="project" value="InterPro"/>
</dbReference>
<dbReference type="InterPro" id="IPR042228">
    <property type="entry name" value="Dynein_linker_3"/>
</dbReference>
<dbReference type="InterPro" id="IPR027417">
    <property type="entry name" value="P-loop_NTPase"/>
</dbReference>